<gene>
    <name evidence="2" type="ORF">PHMEG_00021605</name>
</gene>
<feature type="domain" description="PiggyBac transposable element-derived protein" evidence="1">
    <location>
        <begin position="69"/>
        <end position="152"/>
    </location>
</feature>
<organism evidence="2 3">
    <name type="scientific">Phytophthora megakarya</name>
    <dbReference type="NCBI Taxonomy" id="4795"/>
    <lineage>
        <taxon>Eukaryota</taxon>
        <taxon>Sar</taxon>
        <taxon>Stramenopiles</taxon>
        <taxon>Oomycota</taxon>
        <taxon>Peronosporomycetes</taxon>
        <taxon>Peronosporales</taxon>
        <taxon>Peronosporaceae</taxon>
        <taxon>Phytophthora</taxon>
    </lineage>
</organism>
<evidence type="ECO:0000313" key="2">
    <source>
        <dbReference type="EMBL" id="OWZ06177.1"/>
    </source>
</evidence>
<dbReference type="InterPro" id="IPR029526">
    <property type="entry name" value="PGBD"/>
</dbReference>
<dbReference type="Proteomes" id="UP000198211">
    <property type="component" value="Unassembled WGS sequence"/>
</dbReference>
<protein>
    <recommendedName>
        <fullName evidence="1">PiggyBac transposable element-derived protein domain-containing protein</fullName>
    </recommendedName>
</protein>
<proteinExistence type="predicted"/>
<dbReference type="InterPro" id="IPR036361">
    <property type="entry name" value="SAP_dom_sf"/>
</dbReference>
<dbReference type="Pfam" id="PF13843">
    <property type="entry name" value="DDE_Tnp_1_7"/>
    <property type="match status" value="1"/>
</dbReference>
<dbReference type="OrthoDB" id="129165at2759"/>
<dbReference type="Gene3D" id="1.10.720.30">
    <property type="entry name" value="SAP domain"/>
    <property type="match status" value="1"/>
</dbReference>
<accession>A0A225VN42</accession>
<sequence>MLKTALPPLRNKWTNLKPSYELTTLNITCFGRHELKSIPFSIGSVDEIYRHLEAVPAQTSIADVLNVWMDESVLAAIKQFVNSNLEQSAFVSTEEIRAFIEVELWLGFYSTTPGSFYNHANRTLYPSSHNVMSQARFMQILSALGKQRQRSSGSTAMWTAPMAHDRDLAYATELLRRLCSEFGSVEGVSISSLDDDMIRLRSTLVDESGLAHVRNPKKGHVASRGESNVDIVKILQRSLCSATTESQIRLPGIVHALDRGYQSEAVHQQIHSVGGKIVGTHKRTCRFPFTYGTRASQYQREIEVKVTDPDAQFTLMVLSFAVRQDVETSLNHPAIPSQSDLEGMTNENLRSLCRDKEFAISGNKSTLIERLCRPSRHQTMETSTSISGELLSSWFMTPSFSSATKIGTHNEPRIAAHFLKEHSAFVVEKVKSYGLLCARGIPYAAFSPDDIAAVSSDDRGKYHAVFEYKTRVNDQTEQQETILAERFGVFTKVELMTNELCGNFKDLLPDGGHRSQILHNIVCGGVQDGFLIFASKTQIIRVVHVQIGDDVATSTASDS</sequence>
<evidence type="ECO:0000313" key="3">
    <source>
        <dbReference type="Proteomes" id="UP000198211"/>
    </source>
</evidence>
<evidence type="ECO:0000259" key="1">
    <source>
        <dbReference type="Pfam" id="PF13843"/>
    </source>
</evidence>
<reference evidence="3" key="1">
    <citation type="submission" date="2017-03" db="EMBL/GenBank/DDBJ databases">
        <title>Phytopthora megakarya and P. palmivora, two closely related causual agents of cacao black pod achieved similar genome size and gene model numbers by different mechanisms.</title>
        <authorList>
            <person name="Ali S."/>
            <person name="Shao J."/>
            <person name="Larry D.J."/>
            <person name="Kronmiller B."/>
            <person name="Shen D."/>
            <person name="Strem M.D."/>
            <person name="Melnick R.L."/>
            <person name="Guiltinan M.J."/>
            <person name="Tyler B.M."/>
            <person name="Meinhardt L.W."/>
            <person name="Bailey B.A."/>
        </authorList>
    </citation>
    <scope>NUCLEOTIDE SEQUENCE [LARGE SCALE GENOMIC DNA]</scope>
    <source>
        <strain evidence="3">zdho120</strain>
    </source>
</reference>
<name>A0A225VN42_9STRA</name>
<dbReference type="AlphaFoldDB" id="A0A225VN42"/>
<comment type="caution">
    <text evidence="2">The sequence shown here is derived from an EMBL/GenBank/DDBJ whole genome shotgun (WGS) entry which is preliminary data.</text>
</comment>
<dbReference type="EMBL" id="NBNE01004072">
    <property type="protein sequence ID" value="OWZ06177.1"/>
    <property type="molecule type" value="Genomic_DNA"/>
</dbReference>
<keyword evidence="3" id="KW-1185">Reference proteome</keyword>